<evidence type="ECO:0000256" key="1">
    <source>
        <dbReference type="SAM" id="MobiDB-lite"/>
    </source>
</evidence>
<feature type="compositionally biased region" description="Basic and acidic residues" evidence="1">
    <location>
        <begin position="127"/>
        <end position="137"/>
    </location>
</feature>
<sequence length="158" mass="17684">MTRAADEGCKGPDAIRTLVAEVAAGTRYEEARAAQARGAEYGRELALRRWERERDRERKRERARAKAAEEAARRTQALEENVHRLLADAGLTPGPPGTTIAELLIARDKKVSAHRLRTAVEAYERAYERREQRHRDSGGSAPWPTPDEVISSLFGPRA</sequence>
<evidence type="ECO:0000313" key="2">
    <source>
        <dbReference type="EMBL" id="SDN39608.1"/>
    </source>
</evidence>
<dbReference type="EMBL" id="FNIE01000004">
    <property type="protein sequence ID" value="SDN39608.1"/>
    <property type="molecule type" value="Genomic_DNA"/>
</dbReference>
<feature type="region of interest" description="Disordered" evidence="1">
    <location>
        <begin position="127"/>
        <end position="158"/>
    </location>
</feature>
<proteinExistence type="predicted"/>
<protein>
    <submittedName>
        <fullName evidence="2">Uncharacterized protein</fullName>
    </submittedName>
</protein>
<reference evidence="2 3" key="1">
    <citation type="submission" date="2016-10" db="EMBL/GenBank/DDBJ databases">
        <authorList>
            <person name="de Groot N.N."/>
        </authorList>
    </citation>
    <scope>NUCLEOTIDE SEQUENCE [LARGE SCALE GENOMIC DNA]</scope>
    <source>
        <strain evidence="2 3">CGMCC 4.2022</strain>
    </source>
</reference>
<evidence type="ECO:0000313" key="3">
    <source>
        <dbReference type="Proteomes" id="UP000199341"/>
    </source>
</evidence>
<feature type="region of interest" description="Disordered" evidence="1">
    <location>
        <begin position="52"/>
        <end position="73"/>
    </location>
</feature>
<dbReference type="AlphaFoldDB" id="A0A1H0B1U8"/>
<keyword evidence="3" id="KW-1185">Reference proteome</keyword>
<name>A0A1H0B1U8_9ACTN</name>
<organism evidence="2 3">
    <name type="scientific">Actinacidiphila guanduensis</name>
    <dbReference type="NCBI Taxonomy" id="310781"/>
    <lineage>
        <taxon>Bacteria</taxon>
        <taxon>Bacillati</taxon>
        <taxon>Actinomycetota</taxon>
        <taxon>Actinomycetes</taxon>
        <taxon>Kitasatosporales</taxon>
        <taxon>Streptomycetaceae</taxon>
        <taxon>Actinacidiphila</taxon>
    </lineage>
</organism>
<dbReference type="Proteomes" id="UP000199341">
    <property type="component" value="Unassembled WGS sequence"/>
</dbReference>
<gene>
    <name evidence="2" type="ORF">SAMN05216259_10415</name>
</gene>
<accession>A0A1H0B1U8</accession>